<dbReference type="InterPro" id="IPR051320">
    <property type="entry name" value="Viral_Replic_Matur_Polypro"/>
</dbReference>
<sequence length="103" mass="11937">VVVFIDDILIYSKTEEEHVEHLRIVLETLREKKLYAKFSKCEFWLKEVSFLGHVISSRGIAVDPAKVEAVLEWGTPESVTEIRSFLGLADYYRRFIEGFSKLA</sequence>
<dbReference type="AlphaFoldDB" id="A0A392SHX4"/>
<proteinExistence type="predicted"/>
<evidence type="ECO:0000259" key="1">
    <source>
        <dbReference type="PROSITE" id="PS50878"/>
    </source>
</evidence>
<dbReference type="PROSITE" id="PS50878">
    <property type="entry name" value="RT_POL"/>
    <property type="match status" value="1"/>
</dbReference>
<dbReference type="InterPro" id="IPR000477">
    <property type="entry name" value="RT_dom"/>
</dbReference>
<dbReference type="Proteomes" id="UP000265520">
    <property type="component" value="Unassembled WGS sequence"/>
</dbReference>
<dbReference type="SUPFAM" id="SSF56672">
    <property type="entry name" value="DNA/RNA polymerases"/>
    <property type="match status" value="1"/>
</dbReference>
<dbReference type="CDD" id="cd01647">
    <property type="entry name" value="RT_LTR"/>
    <property type="match status" value="1"/>
</dbReference>
<dbReference type="EMBL" id="LXQA010387265">
    <property type="protein sequence ID" value="MCI48493.1"/>
    <property type="molecule type" value="Genomic_DNA"/>
</dbReference>
<evidence type="ECO:0000313" key="2">
    <source>
        <dbReference type="EMBL" id="MCI48493.1"/>
    </source>
</evidence>
<keyword evidence="3" id="KW-1185">Reference proteome</keyword>
<dbReference type="FunFam" id="3.30.70.270:FF:000003">
    <property type="entry name" value="Transposon Ty3-G Gag-Pol polyprotein"/>
    <property type="match status" value="1"/>
</dbReference>
<feature type="non-terminal residue" evidence="2">
    <location>
        <position position="103"/>
    </location>
</feature>
<dbReference type="PANTHER" id="PTHR33064:SF37">
    <property type="entry name" value="RIBONUCLEASE H"/>
    <property type="match status" value="1"/>
</dbReference>
<accession>A0A392SHX4</accession>
<feature type="domain" description="Reverse transcriptase" evidence="1">
    <location>
        <begin position="1"/>
        <end position="55"/>
    </location>
</feature>
<dbReference type="Gene3D" id="3.30.70.270">
    <property type="match status" value="2"/>
</dbReference>
<dbReference type="InterPro" id="IPR043128">
    <property type="entry name" value="Rev_trsase/Diguanyl_cyclase"/>
</dbReference>
<comment type="caution">
    <text evidence="2">The sequence shown here is derived from an EMBL/GenBank/DDBJ whole genome shotgun (WGS) entry which is preliminary data.</text>
</comment>
<dbReference type="InterPro" id="IPR043502">
    <property type="entry name" value="DNA/RNA_pol_sf"/>
</dbReference>
<name>A0A392SHX4_9FABA</name>
<reference evidence="2 3" key="1">
    <citation type="journal article" date="2018" name="Front. Plant Sci.">
        <title>Red Clover (Trifolium pratense) and Zigzag Clover (T. medium) - A Picture of Genomic Similarities and Differences.</title>
        <authorList>
            <person name="Dluhosova J."/>
            <person name="Istvanek J."/>
            <person name="Nedelnik J."/>
            <person name="Repkova J."/>
        </authorList>
    </citation>
    <scope>NUCLEOTIDE SEQUENCE [LARGE SCALE GENOMIC DNA]</scope>
    <source>
        <strain evidence="3">cv. 10/8</strain>
        <tissue evidence="2">Leaf</tissue>
    </source>
</reference>
<evidence type="ECO:0000313" key="3">
    <source>
        <dbReference type="Proteomes" id="UP000265520"/>
    </source>
</evidence>
<feature type="non-terminal residue" evidence="2">
    <location>
        <position position="1"/>
    </location>
</feature>
<dbReference type="PANTHER" id="PTHR33064">
    <property type="entry name" value="POL PROTEIN"/>
    <property type="match status" value="1"/>
</dbReference>
<protein>
    <submittedName>
        <fullName evidence="2">Retrotransposon protein</fullName>
    </submittedName>
</protein>
<dbReference type="Pfam" id="PF00078">
    <property type="entry name" value="RVT_1"/>
    <property type="match status" value="1"/>
</dbReference>
<organism evidence="2 3">
    <name type="scientific">Trifolium medium</name>
    <dbReference type="NCBI Taxonomy" id="97028"/>
    <lineage>
        <taxon>Eukaryota</taxon>
        <taxon>Viridiplantae</taxon>
        <taxon>Streptophyta</taxon>
        <taxon>Embryophyta</taxon>
        <taxon>Tracheophyta</taxon>
        <taxon>Spermatophyta</taxon>
        <taxon>Magnoliopsida</taxon>
        <taxon>eudicotyledons</taxon>
        <taxon>Gunneridae</taxon>
        <taxon>Pentapetalae</taxon>
        <taxon>rosids</taxon>
        <taxon>fabids</taxon>
        <taxon>Fabales</taxon>
        <taxon>Fabaceae</taxon>
        <taxon>Papilionoideae</taxon>
        <taxon>50 kb inversion clade</taxon>
        <taxon>NPAAA clade</taxon>
        <taxon>Hologalegina</taxon>
        <taxon>IRL clade</taxon>
        <taxon>Trifolieae</taxon>
        <taxon>Trifolium</taxon>
    </lineage>
</organism>